<dbReference type="SUPFAM" id="SSF109854">
    <property type="entry name" value="DinB/YfiT-like putative metalloenzymes"/>
    <property type="match status" value="1"/>
</dbReference>
<proteinExistence type="predicted"/>
<evidence type="ECO:0000313" key="3">
    <source>
        <dbReference type="Proteomes" id="UP000249819"/>
    </source>
</evidence>
<evidence type="ECO:0000259" key="1">
    <source>
        <dbReference type="Pfam" id="PF12867"/>
    </source>
</evidence>
<dbReference type="Gene3D" id="1.20.120.450">
    <property type="entry name" value="dinb family like domain"/>
    <property type="match status" value="1"/>
</dbReference>
<gene>
    <name evidence="2" type="ORF">CLV59_103647</name>
</gene>
<dbReference type="InterPro" id="IPR024775">
    <property type="entry name" value="DinB-like"/>
</dbReference>
<evidence type="ECO:0000313" key="2">
    <source>
        <dbReference type="EMBL" id="RAJ83675.1"/>
    </source>
</evidence>
<reference evidence="2 3" key="1">
    <citation type="submission" date="2018-06" db="EMBL/GenBank/DDBJ databases">
        <title>Genomic Encyclopedia of Archaeal and Bacterial Type Strains, Phase II (KMG-II): from individual species to whole genera.</title>
        <authorList>
            <person name="Goeker M."/>
        </authorList>
    </citation>
    <scope>NUCLEOTIDE SEQUENCE [LARGE SCALE GENOMIC DNA]</scope>
    <source>
        <strain evidence="2 3">DSM 29821</strain>
    </source>
</reference>
<dbReference type="InterPro" id="IPR034660">
    <property type="entry name" value="DinB/YfiT-like"/>
</dbReference>
<dbReference type="EMBL" id="QLMA01000003">
    <property type="protein sequence ID" value="RAJ83675.1"/>
    <property type="molecule type" value="Genomic_DNA"/>
</dbReference>
<protein>
    <submittedName>
        <fullName evidence="2">DinB family protein</fullName>
    </submittedName>
</protein>
<accession>A0A327W678</accession>
<name>A0A327W678_9BACT</name>
<organism evidence="2 3">
    <name type="scientific">Chitinophaga dinghuensis</name>
    <dbReference type="NCBI Taxonomy" id="1539050"/>
    <lineage>
        <taxon>Bacteria</taxon>
        <taxon>Pseudomonadati</taxon>
        <taxon>Bacteroidota</taxon>
        <taxon>Chitinophagia</taxon>
        <taxon>Chitinophagales</taxon>
        <taxon>Chitinophagaceae</taxon>
        <taxon>Chitinophaga</taxon>
    </lineage>
</organism>
<keyword evidence="3" id="KW-1185">Reference proteome</keyword>
<dbReference type="RefSeq" id="WP_111592308.1">
    <property type="nucleotide sequence ID" value="NZ_QLMA01000003.1"/>
</dbReference>
<sequence length="166" mass="19041">METAELIHSIDQVNTQLQDIISSFTTEQLNTVPFEGSWTAAQVAEHIEKSVSPGMLYGTVENRTQQEDKLQGIRQVFLNYDIKMKSPDFILPSDKIHTKEELLADVSSRWQQLKEAAQTLDLSATCVDFEIPGIGYLTRYELIGFFVVHTTRHIHQLKNIHSYFKK</sequence>
<dbReference type="AlphaFoldDB" id="A0A327W678"/>
<dbReference type="Proteomes" id="UP000249819">
    <property type="component" value="Unassembled WGS sequence"/>
</dbReference>
<dbReference type="Pfam" id="PF12867">
    <property type="entry name" value="DinB_2"/>
    <property type="match status" value="1"/>
</dbReference>
<feature type="domain" description="DinB-like" evidence="1">
    <location>
        <begin position="11"/>
        <end position="157"/>
    </location>
</feature>
<comment type="caution">
    <text evidence="2">The sequence shown here is derived from an EMBL/GenBank/DDBJ whole genome shotgun (WGS) entry which is preliminary data.</text>
</comment>
<dbReference type="OrthoDB" id="679284at2"/>